<evidence type="ECO:0000313" key="3">
    <source>
        <dbReference type="Proteomes" id="UP000314294"/>
    </source>
</evidence>
<keyword evidence="3" id="KW-1185">Reference proteome</keyword>
<evidence type="ECO:0000256" key="1">
    <source>
        <dbReference type="SAM" id="MobiDB-lite"/>
    </source>
</evidence>
<reference evidence="2 3" key="1">
    <citation type="submission" date="2019-03" db="EMBL/GenBank/DDBJ databases">
        <title>First draft genome of Liparis tanakae, snailfish: a comprehensive survey of snailfish specific genes.</title>
        <authorList>
            <person name="Kim W."/>
            <person name="Song I."/>
            <person name="Jeong J.-H."/>
            <person name="Kim D."/>
            <person name="Kim S."/>
            <person name="Ryu S."/>
            <person name="Song J.Y."/>
            <person name="Lee S.K."/>
        </authorList>
    </citation>
    <scope>NUCLEOTIDE SEQUENCE [LARGE SCALE GENOMIC DNA]</scope>
    <source>
        <tissue evidence="2">Muscle</tissue>
    </source>
</reference>
<name>A0A4Z2J1N9_9TELE</name>
<comment type="caution">
    <text evidence="2">The sequence shown here is derived from an EMBL/GenBank/DDBJ whole genome shotgun (WGS) entry which is preliminary data.</text>
</comment>
<sequence>MPTLRKALQIKAPAYLHDAGSQQGIHGLGEDLMTSLESTRHSQLSPVSWRRLRGSDHGLRLRHAHDEPITMEIQASDELRVKHVYHVTCTDRPAPLDDFRTTQEEFTNQITSINTLIKPKSIGRQHAAQRTASPPDMQSTPGGPIHPPGTSHLHTEDITQRESAGFIHPSSAWAVAVWVER</sequence>
<gene>
    <name evidence="2" type="ORF">EYF80_005466</name>
</gene>
<feature type="region of interest" description="Disordered" evidence="1">
    <location>
        <begin position="121"/>
        <end position="153"/>
    </location>
</feature>
<protein>
    <submittedName>
        <fullName evidence="2">Uncharacterized protein</fullName>
    </submittedName>
</protein>
<dbReference type="Proteomes" id="UP000314294">
    <property type="component" value="Unassembled WGS sequence"/>
</dbReference>
<dbReference type="AlphaFoldDB" id="A0A4Z2J1N9"/>
<evidence type="ECO:0000313" key="2">
    <source>
        <dbReference type="EMBL" id="TNN84139.1"/>
    </source>
</evidence>
<dbReference type="EMBL" id="SRLO01000028">
    <property type="protein sequence ID" value="TNN84139.1"/>
    <property type="molecule type" value="Genomic_DNA"/>
</dbReference>
<feature type="compositionally biased region" description="Polar residues" evidence="1">
    <location>
        <begin position="128"/>
        <end position="141"/>
    </location>
</feature>
<proteinExistence type="predicted"/>
<organism evidence="2 3">
    <name type="scientific">Liparis tanakae</name>
    <name type="common">Tanaka's snailfish</name>
    <dbReference type="NCBI Taxonomy" id="230148"/>
    <lineage>
        <taxon>Eukaryota</taxon>
        <taxon>Metazoa</taxon>
        <taxon>Chordata</taxon>
        <taxon>Craniata</taxon>
        <taxon>Vertebrata</taxon>
        <taxon>Euteleostomi</taxon>
        <taxon>Actinopterygii</taxon>
        <taxon>Neopterygii</taxon>
        <taxon>Teleostei</taxon>
        <taxon>Neoteleostei</taxon>
        <taxon>Acanthomorphata</taxon>
        <taxon>Eupercaria</taxon>
        <taxon>Perciformes</taxon>
        <taxon>Cottioidei</taxon>
        <taxon>Cottales</taxon>
        <taxon>Liparidae</taxon>
        <taxon>Liparis</taxon>
    </lineage>
</organism>
<accession>A0A4Z2J1N9</accession>